<feature type="domain" description="GAR" evidence="8">
    <location>
        <begin position="1469"/>
        <end position="1542"/>
    </location>
</feature>
<evidence type="ECO:0000256" key="4">
    <source>
        <dbReference type="ARBA" id="ARBA00038441"/>
    </source>
</evidence>
<feature type="region of interest" description="Disordered" evidence="6">
    <location>
        <begin position="680"/>
        <end position="700"/>
    </location>
</feature>
<proteinExistence type="inferred from homology"/>
<dbReference type="Gene3D" id="1.10.418.10">
    <property type="entry name" value="Calponin-like domain"/>
    <property type="match status" value="3"/>
</dbReference>
<dbReference type="InterPro" id="IPR036534">
    <property type="entry name" value="GAR_dom_sf"/>
</dbReference>
<evidence type="ECO:0000256" key="6">
    <source>
        <dbReference type="SAM" id="MobiDB-lite"/>
    </source>
</evidence>
<accession>F2UCD1</accession>
<dbReference type="GO" id="GO:0051015">
    <property type="term" value="F:actin filament binding"/>
    <property type="evidence" value="ECO:0007669"/>
    <property type="project" value="TreeGrafter"/>
</dbReference>
<evidence type="ECO:0008006" key="11">
    <source>
        <dbReference type="Google" id="ProtNLM"/>
    </source>
</evidence>
<dbReference type="RefSeq" id="XP_004993138.1">
    <property type="nucleotide sequence ID" value="XM_004993081.1"/>
</dbReference>
<feature type="region of interest" description="Disordered" evidence="6">
    <location>
        <begin position="297"/>
        <end position="454"/>
    </location>
</feature>
<dbReference type="SUPFAM" id="SSF143575">
    <property type="entry name" value="GAS2 domain-like"/>
    <property type="match status" value="1"/>
</dbReference>
<dbReference type="PANTHER" id="PTHR46756:SF18">
    <property type="entry name" value="GAS2-LIKE PROTEIN PICKLED EGGS"/>
    <property type="match status" value="1"/>
</dbReference>
<dbReference type="SUPFAM" id="SSF47576">
    <property type="entry name" value="Calponin-homology domain, CH-domain"/>
    <property type="match status" value="3"/>
</dbReference>
<feature type="domain" description="Calponin-homology (CH)" evidence="7">
    <location>
        <begin position="83"/>
        <end position="213"/>
    </location>
</feature>
<dbReference type="PROSITE" id="PS50021">
    <property type="entry name" value="CH"/>
    <property type="match status" value="1"/>
</dbReference>
<dbReference type="Pfam" id="PF00307">
    <property type="entry name" value="CH"/>
    <property type="match status" value="1"/>
</dbReference>
<dbReference type="GO" id="GO:0051764">
    <property type="term" value="P:actin crosslink formation"/>
    <property type="evidence" value="ECO:0007669"/>
    <property type="project" value="TreeGrafter"/>
</dbReference>
<feature type="compositionally biased region" description="Basic and acidic residues" evidence="6">
    <location>
        <begin position="983"/>
        <end position="1005"/>
    </location>
</feature>
<evidence type="ECO:0000256" key="3">
    <source>
        <dbReference type="ARBA" id="ARBA00023212"/>
    </source>
</evidence>
<organism evidence="10">
    <name type="scientific">Salpingoeca rosetta (strain ATCC 50818 / BSB-021)</name>
    <dbReference type="NCBI Taxonomy" id="946362"/>
    <lineage>
        <taxon>Eukaryota</taxon>
        <taxon>Choanoflagellata</taxon>
        <taxon>Craspedida</taxon>
        <taxon>Salpingoecidae</taxon>
        <taxon>Salpingoeca</taxon>
    </lineage>
</organism>
<keyword evidence="2" id="KW-0963">Cytoplasm</keyword>
<evidence type="ECO:0000259" key="8">
    <source>
        <dbReference type="PROSITE" id="PS51460"/>
    </source>
</evidence>
<evidence type="ECO:0000313" key="9">
    <source>
        <dbReference type="EMBL" id="EGD74238.1"/>
    </source>
</evidence>
<evidence type="ECO:0000256" key="2">
    <source>
        <dbReference type="ARBA" id="ARBA00022490"/>
    </source>
</evidence>
<dbReference type="Proteomes" id="UP000007799">
    <property type="component" value="Unassembled WGS sequence"/>
</dbReference>
<dbReference type="CDD" id="cd21204">
    <property type="entry name" value="CH_GAS2-like"/>
    <property type="match status" value="1"/>
</dbReference>
<dbReference type="InterPro" id="IPR001715">
    <property type="entry name" value="CH_dom"/>
</dbReference>
<dbReference type="InParanoid" id="F2UCD1"/>
<dbReference type="PANTHER" id="PTHR46756">
    <property type="entry name" value="TRANSGELIN"/>
    <property type="match status" value="1"/>
</dbReference>
<keyword evidence="5" id="KW-0175">Coiled coil</keyword>
<reference evidence="9" key="1">
    <citation type="submission" date="2009-08" db="EMBL/GenBank/DDBJ databases">
        <title>Annotation of Salpingoeca rosetta.</title>
        <authorList>
            <consortium name="The Broad Institute Genome Sequencing Platform"/>
            <person name="Russ C."/>
            <person name="Cuomo C."/>
            <person name="Burger G."/>
            <person name="Gray M.W."/>
            <person name="Holland P.W.H."/>
            <person name="King N."/>
            <person name="Lang F.B.F."/>
            <person name="Roger A.J."/>
            <person name="Ruiz-Trillo I."/>
            <person name="Young S.K."/>
            <person name="Zeng Q."/>
            <person name="Gargeya S."/>
            <person name="Alvarado L."/>
            <person name="Berlin A."/>
            <person name="Chapman S.B."/>
            <person name="Chen Z."/>
            <person name="Freedman E."/>
            <person name="Gellesch M."/>
            <person name="Goldberg J."/>
            <person name="Griggs A."/>
            <person name="Gujja S."/>
            <person name="Heilman E."/>
            <person name="Heiman D."/>
            <person name="Howarth C."/>
            <person name="Mehta T."/>
            <person name="Neiman D."/>
            <person name="Pearson M."/>
            <person name="Roberts A."/>
            <person name="Saif S."/>
            <person name="Shea T."/>
            <person name="Shenoy N."/>
            <person name="Sisk P."/>
            <person name="Stolte C."/>
            <person name="Sykes S."/>
            <person name="White J."/>
            <person name="Yandava C."/>
            <person name="Haas B."/>
            <person name="Nusbaum C."/>
            <person name="Birren B."/>
        </authorList>
    </citation>
    <scope>NUCLEOTIDE SEQUENCE [LARGE SCALE GENOMIC DNA]</scope>
    <source>
        <strain evidence="9">ATCC 50818</strain>
    </source>
</reference>
<feature type="compositionally biased region" description="Polar residues" evidence="6">
    <location>
        <begin position="333"/>
        <end position="343"/>
    </location>
</feature>
<dbReference type="GO" id="GO:0005884">
    <property type="term" value="C:actin filament"/>
    <property type="evidence" value="ECO:0007669"/>
    <property type="project" value="TreeGrafter"/>
</dbReference>
<dbReference type="Gene3D" id="3.30.920.20">
    <property type="entry name" value="Gas2-like domain"/>
    <property type="match status" value="1"/>
</dbReference>
<keyword evidence="3" id="KW-0206">Cytoskeleton</keyword>
<dbReference type="eggNOG" id="KOG0516">
    <property type="taxonomic scope" value="Eukaryota"/>
</dbReference>
<dbReference type="GeneID" id="16073713"/>
<feature type="coiled-coil region" evidence="5">
    <location>
        <begin position="598"/>
        <end position="632"/>
    </location>
</feature>
<dbReference type="InterPro" id="IPR036872">
    <property type="entry name" value="CH_dom_sf"/>
</dbReference>
<feature type="coiled-coil region" evidence="5">
    <location>
        <begin position="472"/>
        <end position="506"/>
    </location>
</feature>
<gene>
    <name evidence="9" type="ORF">PTSG_06248</name>
</gene>
<protein>
    <recommendedName>
        <fullName evidence="11">Calponin-homology (CH) domain-containing protein</fullName>
    </recommendedName>
</protein>
<dbReference type="EMBL" id="GL832968">
    <property type="protein sequence ID" value="EGD74238.1"/>
    <property type="molecule type" value="Genomic_DNA"/>
</dbReference>
<keyword evidence="10" id="KW-1185">Reference proteome</keyword>
<feature type="region of interest" description="Disordered" evidence="6">
    <location>
        <begin position="983"/>
        <end position="1007"/>
    </location>
</feature>
<evidence type="ECO:0000259" key="7">
    <source>
        <dbReference type="PROSITE" id="PS50021"/>
    </source>
</evidence>
<dbReference type="KEGG" id="sre:PTSG_06248"/>
<feature type="compositionally biased region" description="Low complexity" evidence="6">
    <location>
        <begin position="1290"/>
        <end position="1313"/>
    </location>
</feature>
<dbReference type="GO" id="GO:0008093">
    <property type="term" value="F:cytoskeletal anchor activity"/>
    <property type="evidence" value="ECO:0007669"/>
    <property type="project" value="TreeGrafter"/>
</dbReference>
<dbReference type="Pfam" id="PF02187">
    <property type="entry name" value="GAS2"/>
    <property type="match status" value="1"/>
</dbReference>
<comment type="subcellular location">
    <subcellularLocation>
        <location evidence="1">Cytoplasm</location>
        <location evidence="1">Cytoskeleton</location>
    </subcellularLocation>
</comment>
<dbReference type="Gene3D" id="1.10.287.1490">
    <property type="match status" value="1"/>
</dbReference>
<evidence type="ECO:0000256" key="1">
    <source>
        <dbReference type="ARBA" id="ARBA00004245"/>
    </source>
</evidence>
<feature type="compositionally biased region" description="Low complexity" evidence="6">
    <location>
        <begin position="351"/>
        <end position="367"/>
    </location>
</feature>
<dbReference type="GO" id="GO:0008017">
    <property type="term" value="F:microtubule binding"/>
    <property type="evidence" value="ECO:0007669"/>
    <property type="project" value="InterPro"/>
</dbReference>
<dbReference type="PROSITE" id="PS51460">
    <property type="entry name" value="GAR"/>
    <property type="match status" value="1"/>
</dbReference>
<feature type="region of interest" description="Disordered" evidence="6">
    <location>
        <begin position="1267"/>
        <end position="1342"/>
    </location>
</feature>
<feature type="coiled-coil region" evidence="5">
    <location>
        <begin position="530"/>
        <end position="568"/>
    </location>
</feature>
<dbReference type="InterPro" id="IPR003108">
    <property type="entry name" value="GAR_dom"/>
</dbReference>
<dbReference type="SMART" id="SM00033">
    <property type="entry name" value="CH"/>
    <property type="match status" value="2"/>
</dbReference>
<feature type="compositionally biased region" description="Gly residues" evidence="6">
    <location>
        <begin position="421"/>
        <end position="432"/>
    </location>
</feature>
<evidence type="ECO:0000313" key="10">
    <source>
        <dbReference type="Proteomes" id="UP000007799"/>
    </source>
</evidence>
<dbReference type="OrthoDB" id="2250192at2759"/>
<sequence>MSHHGRASATFSVTSSTVGLRSMHAGLNMDDVPSRSGSKFNNSYLDASWRSRPDSSYLHGGTSQHQELTLRRKRRQWVEQRLFAYREDLADWFSLLFAKNITEASFISDIEDGILLCRLATMIDARYAESDKTRGYAVGHTQHRGSIAHTKLRYNSRAAKGTFFARDNVSTFISWARNLGIDETVLFETGDLVERKNEKHVLYCLMEIARVQDVLEPPSLIKLERSIDRNGFIAVDTDALEAAITDLCHRLNTPRSRIERLSPGFYTVDGREFYLALIRDRVLVRNGKHWDPLEHILSQAPENGASRPATAGDGSGTTKPRRPSATAAAPQPSGRSPSSTQLGAASGDAQPAATSPRSAAFASAPRSPLDRSTSNLDGDAVSSRGPGSGGRGPSSAPLSASGLTLPVPRGRSGRNTSTSSGGVGGGGAGGGVDDSRSSSQNTSRRRSNAGESVRPAILQDSLHGPAIPTHDNQALLDEIEELQRRVAELEGDLTEAEAACDDERCAHDDTRAQLADLKDRLAAQPSSDDFAELEAQNSEAAQRLKDCIDDMERMRDDYDAALERKDQELAGRDSTINLLQEQLDAAAAPANVIEPEHVEKLNAQLADAHAAVEDEKQKSAALQEKADALGELHRVHENTRAELEDALDRICHLEKLLADEESSSAAAVAALEDELKSAAGEKDSAAAENAQLKADNDSAQDTIKDLNNTIDAQTKELDRLREELENAGGDAARAALAQGELGEKADMLAAELAKERAAAEAAQEEKEALKKEVDDKANALAAAEAERDAALKQAEDDKAAADAEADALNDEIADLKSKLADASKALEDKDGLQSVLQDRDAELALLREQLDNKTKESEDLQGKLDELQKRADELAGKLAAAEKEAADLQSNADAMARENEKASGDAERALAECSEARSDLEARLGAAESSLADRDDELAKLRVELDEAKDALATAQGEAADLKQELEDKSTDIEALNDTKRALEGQVEELRPELAATKEDRDAKQEQLNSANDRIAEIEALLANKEADADTSAAESGALQEQLQQLQIQYNLLQEGMIKAERKCEEEKKHLRDDRDRAIDDVVLLEDLNGRLLADIQALEERCSSLMLRLQQHEENLQDLQGLAQESQDAVLTLRRQKEEAEEEAAASRADRDTAQAELDAIAERERQEREAEEEEERRKREEEEEAARLQAEKERQEAEEHERAMKILEQNKELQKLHQNLGPAREDVADWINELLGTNIQPAALFHELQSGTVLCQLANVIDEHEEETRLGEESEGTGKGTGTRKPKSTATSSSASPGAASKKPSSSAAKSRGLRTPRTGAAAKSPRVKRKASNHPSVLTRASCPSAYEPIRRKRRRIPRYAYKPPEGQSVLGNYIKTRNIPYCPFEPKAKPGTTKARDNVNNFIRWARELGITDPDVFRADDLLHLKDPRRVLWGLFDVARRTRAIRVPRVVWLERLRYMQPTKAVKGDALDAAVRSVVNESINQPRLRVTRIAEGKYTFGEEMTKPLLMRITQKNVLVRVGGGWQSLRKYLETHFPTDPRVKAEKQRLEPIWDKNREAPKKYDSADGHKMNFQTTRNDMLFHE</sequence>
<dbReference type="STRING" id="946362.F2UCD1"/>
<evidence type="ECO:0000256" key="5">
    <source>
        <dbReference type="SAM" id="Coils"/>
    </source>
</evidence>
<dbReference type="SMART" id="SM00243">
    <property type="entry name" value="GAS2"/>
    <property type="match status" value="1"/>
</dbReference>
<feature type="compositionally biased region" description="Basic and acidic residues" evidence="6">
    <location>
        <begin position="1177"/>
        <end position="1203"/>
    </location>
</feature>
<feature type="region of interest" description="Disordered" evidence="6">
    <location>
        <begin position="1134"/>
        <end position="1203"/>
    </location>
</feature>
<dbReference type="Gene3D" id="6.10.140.920">
    <property type="match status" value="1"/>
</dbReference>
<comment type="similarity">
    <text evidence="4">Belongs to the GAS2 family.</text>
</comment>
<name>F2UCD1_SALR5</name>
<feature type="compositionally biased region" description="Low complexity" evidence="6">
    <location>
        <begin position="393"/>
        <end position="420"/>
    </location>
</feature>